<dbReference type="Gene3D" id="3.30.1370.230">
    <property type="entry name" value="Stn1, C-terminal wHTH domain"/>
    <property type="match status" value="1"/>
</dbReference>
<dbReference type="Pfam" id="PF12659">
    <property type="entry name" value="Stn1_C"/>
    <property type="match status" value="1"/>
</dbReference>
<evidence type="ECO:0000259" key="5">
    <source>
        <dbReference type="Pfam" id="PF12659"/>
    </source>
</evidence>
<evidence type="ECO:0000313" key="7">
    <source>
        <dbReference type="Proteomes" id="UP000301737"/>
    </source>
</evidence>
<evidence type="ECO:0000256" key="1">
    <source>
        <dbReference type="ARBA" id="ARBA00004574"/>
    </source>
</evidence>
<evidence type="ECO:0000313" key="6">
    <source>
        <dbReference type="EMBL" id="GCE98774.1"/>
    </source>
</evidence>
<sequence length="416" mass="47961">MIGRHDVICQEDDLIYYSPLVFDKNPYYGVTVPILVTDLLGLVEDSKNLCRRHYGNGFRGLFYKNHPLDRISVMGMVVGCRYKHIGDEDYFLMQLDDCSGSRGFLQCKCLESLAMGNGLSWGSICGQKLKISGLFNLWYCEMEVEWIEFVPDIIVEVGHWQNAIEYRRKLSIPWVESLSPEPPVSNHVQQMHATNVMDSMVTTSPYEQASPPCPLPLPSLMNSPPPSPLPQVICNITELKLEFLRGLLEYEGKRVYTVELYGLQSVLLNQLATLKLRNQKLNLPVKPWWQLKNESLYDQLHKLQKSGLLRCYSSDSLVDLTPLKDLHEYTMHRILTLIKLQCHTGRIDYKHIRDKLRHSELTKKAIVDIFKESLRSICFSYPQLLMGWWIDAVGSEYSVIHFKYGLQRGGVSLEQR</sequence>
<dbReference type="Gene3D" id="1.10.10.1080">
    <property type="entry name" value="Stn1, N-terminal wHTH domain"/>
    <property type="match status" value="1"/>
</dbReference>
<accession>A0A4C2E3G6</accession>
<evidence type="ECO:0008006" key="8">
    <source>
        <dbReference type="Google" id="ProtNLM"/>
    </source>
</evidence>
<name>A0A4C2E3G6_9SACH</name>
<comment type="subcellular location">
    <subcellularLocation>
        <location evidence="1">Chromosome</location>
        <location evidence="1">Telomere</location>
    </subcellularLocation>
</comment>
<keyword evidence="3" id="KW-0779">Telomere</keyword>
<dbReference type="GO" id="GO:1990879">
    <property type="term" value="C:CST complex"/>
    <property type="evidence" value="ECO:0007669"/>
    <property type="project" value="InterPro"/>
</dbReference>
<keyword evidence="7" id="KW-1185">Reference proteome</keyword>
<dbReference type="AlphaFoldDB" id="A0A4C2E3G6"/>
<dbReference type="GO" id="GO:0016233">
    <property type="term" value="P:telomere capping"/>
    <property type="evidence" value="ECO:0007669"/>
    <property type="project" value="InterPro"/>
</dbReference>
<dbReference type="Gene3D" id="2.40.50.1040">
    <property type="match status" value="1"/>
</dbReference>
<dbReference type="EMBL" id="BIMX01000006">
    <property type="protein sequence ID" value="GCE98774.1"/>
    <property type="molecule type" value="Genomic_DNA"/>
</dbReference>
<proteinExistence type="predicted"/>
<evidence type="ECO:0000256" key="2">
    <source>
        <dbReference type="ARBA" id="ARBA00022454"/>
    </source>
</evidence>
<evidence type="ECO:0000259" key="4">
    <source>
        <dbReference type="Pfam" id="PF10451"/>
    </source>
</evidence>
<comment type="caution">
    <text evidence="6">The sequence shown here is derived from an EMBL/GenBank/DDBJ whole genome shotgun (WGS) entry which is preliminary data.</text>
</comment>
<protein>
    <recommendedName>
        <fullName evidence="8">CST complex subunit Stn1 N-terminal domain-containing protein</fullName>
    </recommendedName>
</protein>
<dbReference type="OrthoDB" id="77828at2759"/>
<dbReference type="InterPro" id="IPR018856">
    <property type="entry name" value="Stn1_N"/>
</dbReference>
<evidence type="ECO:0000256" key="3">
    <source>
        <dbReference type="ARBA" id="ARBA00022895"/>
    </source>
</evidence>
<dbReference type="InterPro" id="IPR024263">
    <property type="entry name" value="Stn1_C_fungi"/>
</dbReference>
<feature type="domain" description="Stn1 C-terminal fungi" evidence="5">
    <location>
        <begin position="243"/>
        <end position="404"/>
    </location>
</feature>
<dbReference type="Pfam" id="PF10451">
    <property type="entry name" value="Stn1"/>
    <property type="match status" value="1"/>
</dbReference>
<keyword evidence="2" id="KW-0158">Chromosome</keyword>
<dbReference type="Proteomes" id="UP000301737">
    <property type="component" value="Unassembled WGS sequence"/>
</dbReference>
<dbReference type="InterPro" id="IPR038240">
    <property type="entry name" value="Stn1_C_sf"/>
</dbReference>
<reference evidence="6 7" key="1">
    <citation type="submission" date="2019-01" db="EMBL/GenBank/DDBJ databases">
        <title>Draft Genome Sequencing of Zygosaccharomyces mellis Ca-7.</title>
        <authorList>
            <person name="Shiwa Y."/>
            <person name="Kanesaki Y."/>
            <person name="Ishige T."/>
            <person name="Mura K."/>
            <person name="Hori T."/>
            <person name="Tamura T."/>
        </authorList>
    </citation>
    <scope>NUCLEOTIDE SEQUENCE [LARGE SCALE GENOMIC DNA]</scope>
    <source>
        <strain evidence="6 7">Ca-7</strain>
    </source>
</reference>
<gene>
    <name evidence="6" type="ORF">ZYGM_004048</name>
</gene>
<organism evidence="6 7">
    <name type="scientific">Zygosaccharomyces mellis</name>
    <dbReference type="NCBI Taxonomy" id="42258"/>
    <lineage>
        <taxon>Eukaryota</taxon>
        <taxon>Fungi</taxon>
        <taxon>Dikarya</taxon>
        <taxon>Ascomycota</taxon>
        <taxon>Saccharomycotina</taxon>
        <taxon>Saccharomycetes</taxon>
        <taxon>Saccharomycetales</taxon>
        <taxon>Saccharomycetaceae</taxon>
        <taxon>Zygosaccharomyces</taxon>
    </lineage>
</organism>
<feature type="domain" description="CST complex subunit Stn1 N-terminal" evidence="4">
    <location>
        <begin position="16"/>
        <end position="174"/>
    </location>
</feature>